<dbReference type="GO" id="GO:0016887">
    <property type="term" value="F:ATP hydrolysis activity"/>
    <property type="evidence" value="ECO:0007669"/>
    <property type="project" value="InterPro"/>
</dbReference>
<protein>
    <submittedName>
        <fullName evidence="6">MoxR family ATPase</fullName>
    </submittedName>
</protein>
<reference evidence="6 7" key="1">
    <citation type="submission" date="2019-08" db="EMBL/GenBank/DDBJ databases">
        <title>Bradymonadales sp. TMQ4.</title>
        <authorList>
            <person name="Liang Q."/>
        </authorList>
    </citation>
    <scope>NUCLEOTIDE SEQUENCE [LARGE SCALE GENOMIC DNA]</scope>
    <source>
        <strain evidence="6 7">TMQ4</strain>
    </source>
</reference>
<keyword evidence="1" id="KW-0547">Nucleotide-binding</keyword>
<dbReference type="InterPro" id="IPR050764">
    <property type="entry name" value="CbbQ/NirQ/NorQ/GpvN"/>
</dbReference>
<keyword evidence="2" id="KW-0067">ATP-binding</keyword>
<dbReference type="Pfam" id="PF17863">
    <property type="entry name" value="AAA_lid_2"/>
    <property type="match status" value="1"/>
</dbReference>
<name>A0A5C6XB70_9DELT</name>
<accession>A0A5C6XB70</accession>
<evidence type="ECO:0000256" key="1">
    <source>
        <dbReference type="ARBA" id="ARBA00022741"/>
    </source>
</evidence>
<dbReference type="GO" id="GO:0005524">
    <property type="term" value="F:ATP binding"/>
    <property type="evidence" value="ECO:0007669"/>
    <property type="project" value="UniProtKB-KW"/>
</dbReference>
<evidence type="ECO:0000259" key="5">
    <source>
        <dbReference type="Pfam" id="PF17863"/>
    </source>
</evidence>
<dbReference type="OrthoDB" id="9808397at2"/>
<dbReference type="FunFam" id="3.40.50.300:FF:000640">
    <property type="entry name" value="MoxR family ATPase"/>
    <property type="match status" value="1"/>
</dbReference>
<feature type="domain" description="ATPase AAA-3" evidence="4">
    <location>
        <begin position="53"/>
        <end position="183"/>
    </location>
</feature>
<evidence type="ECO:0000256" key="3">
    <source>
        <dbReference type="ARBA" id="ARBA00061607"/>
    </source>
</evidence>
<dbReference type="Gene3D" id="3.40.50.300">
    <property type="entry name" value="P-loop containing nucleotide triphosphate hydrolases"/>
    <property type="match status" value="1"/>
</dbReference>
<dbReference type="InterPro" id="IPR011703">
    <property type="entry name" value="ATPase_AAA-3"/>
</dbReference>
<feature type="domain" description="ChlI/MoxR AAA lid" evidence="5">
    <location>
        <begin position="246"/>
        <end position="316"/>
    </location>
</feature>
<dbReference type="Pfam" id="PF07726">
    <property type="entry name" value="AAA_3"/>
    <property type="match status" value="1"/>
</dbReference>
<evidence type="ECO:0000256" key="2">
    <source>
        <dbReference type="ARBA" id="ARBA00022840"/>
    </source>
</evidence>
<dbReference type="Proteomes" id="UP000321412">
    <property type="component" value="Unassembled WGS sequence"/>
</dbReference>
<dbReference type="InterPro" id="IPR027417">
    <property type="entry name" value="P-loop_NTPase"/>
</dbReference>
<dbReference type="PANTHER" id="PTHR42759">
    <property type="entry name" value="MOXR FAMILY PROTEIN"/>
    <property type="match status" value="1"/>
</dbReference>
<dbReference type="InterPro" id="IPR041628">
    <property type="entry name" value="ChlI/MoxR_AAA_lid"/>
</dbReference>
<evidence type="ECO:0000313" key="7">
    <source>
        <dbReference type="Proteomes" id="UP000321412"/>
    </source>
</evidence>
<proteinExistence type="inferred from homology"/>
<dbReference type="PIRSF" id="PIRSF002849">
    <property type="entry name" value="AAA_ATPase_chaperone_MoxR_prd"/>
    <property type="match status" value="1"/>
</dbReference>
<dbReference type="SUPFAM" id="SSF52540">
    <property type="entry name" value="P-loop containing nucleoside triphosphate hydrolases"/>
    <property type="match status" value="1"/>
</dbReference>
<dbReference type="CDD" id="cd00009">
    <property type="entry name" value="AAA"/>
    <property type="match status" value="1"/>
</dbReference>
<dbReference type="Gene3D" id="1.10.8.80">
    <property type="entry name" value="Magnesium chelatase subunit I, C-Terminal domain"/>
    <property type="match status" value="1"/>
</dbReference>
<evidence type="ECO:0000313" key="6">
    <source>
        <dbReference type="EMBL" id="TXD38596.1"/>
    </source>
</evidence>
<dbReference type="RefSeq" id="WP_146980533.1">
    <property type="nucleotide sequence ID" value="NZ_VOSM01000002.1"/>
</dbReference>
<dbReference type="AlphaFoldDB" id="A0A5C6XB70"/>
<comment type="similarity">
    <text evidence="3">Belongs to the MoxR family.</text>
</comment>
<organism evidence="6 7">
    <name type="scientific">Lujinxingia vulgaris</name>
    <dbReference type="NCBI Taxonomy" id="2600176"/>
    <lineage>
        <taxon>Bacteria</taxon>
        <taxon>Deltaproteobacteria</taxon>
        <taxon>Bradymonadales</taxon>
        <taxon>Lujinxingiaceae</taxon>
        <taxon>Lujinxingia</taxon>
    </lineage>
</organism>
<evidence type="ECO:0000259" key="4">
    <source>
        <dbReference type="Pfam" id="PF07726"/>
    </source>
</evidence>
<dbReference type="EMBL" id="VOSM01000002">
    <property type="protein sequence ID" value="TXD38596.1"/>
    <property type="molecule type" value="Genomic_DNA"/>
</dbReference>
<comment type="caution">
    <text evidence="6">The sequence shown here is derived from an EMBL/GenBank/DDBJ whole genome shotgun (WGS) entry which is preliminary data.</text>
</comment>
<keyword evidence="7" id="KW-1185">Reference proteome</keyword>
<gene>
    <name evidence="6" type="ORF">FRC98_06860</name>
</gene>
<sequence>MSADALPPQSTEVMSPEAASRIANDLVENVSSVFRGKEQAVRWTVASAIARGHVLLEDVPGVGKTTLALALARSLGLSFQRVQFTSDLLPGDIVGVSVFSQSRETFTFRPGPIFNGLVLADEINRTTPRTQSALLEAMSEGRVSVDDQTYELPDPFLVIATQNPLDHHGTYPLPESQLDRFMMRLSIGYPRRDVERAIIMERGMVEPVQALEAVCSSDELRAVQEMASRVRVEESLVNYVLEVVERTRAHDQIRVGVSTRGVLAMMRGVRAVALMEGRTFAVPDDARELFVPTLAHRLSMASGGQDRGRSEALIESIVASVPVPT</sequence>
<dbReference type="PANTHER" id="PTHR42759:SF5">
    <property type="entry name" value="METHANOL DEHYDROGENASE REGULATOR"/>
    <property type="match status" value="1"/>
</dbReference>